<dbReference type="InterPro" id="IPR051491">
    <property type="entry name" value="Recombinase/Transposase-rel"/>
</dbReference>
<feature type="region of interest" description="Disordered" evidence="4">
    <location>
        <begin position="1"/>
        <end position="36"/>
    </location>
</feature>
<feature type="domain" description="Cas12f1-like TNB" evidence="5">
    <location>
        <begin position="538"/>
        <end position="605"/>
    </location>
</feature>
<dbReference type="EMBL" id="MK174290">
    <property type="protein sequence ID" value="QBZ81754.1"/>
    <property type="molecule type" value="Genomic_DNA"/>
</dbReference>
<feature type="compositionally biased region" description="Polar residues" evidence="4">
    <location>
        <begin position="112"/>
        <end position="123"/>
    </location>
</feature>
<evidence type="ECO:0000256" key="1">
    <source>
        <dbReference type="ARBA" id="ARBA00022723"/>
    </source>
</evidence>
<feature type="compositionally biased region" description="Polar residues" evidence="4">
    <location>
        <begin position="22"/>
        <end position="36"/>
    </location>
</feature>
<evidence type="ECO:0000256" key="4">
    <source>
        <dbReference type="SAM" id="MobiDB-lite"/>
    </source>
</evidence>
<dbReference type="Pfam" id="PF12323">
    <property type="entry name" value="HTH_OrfB_IS605"/>
    <property type="match status" value="1"/>
</dbReference>
<feature type="region of interest" description="Disordered" evidence="4">
    <location>
        <begin position="145"/>
        <end position="211"/>
    </location>
</feature>
<evidence type="ECO:0000259" key="5">
    <source>
        <dbReference type="Pfam" id="PF07282"/>
    </source>
</evidence>
<evidence type="ECO:0000259" key="6">
    <source>
        <dbReference type="Pfam" id="PF12323"/>
    </source>
</evidence>
<feature type="compositionally biased region" description="Basic and acidic residues" evidence="4">
    <location>
        <begin position="145"/>
        <end position="154"/>
    </location>
</feature>
<keyword evidence="2" id="KW-0862">Zinc</keyword>
<dbReference type="Pfam" id="PF07282">
    <property type="entry name" value="Cas12f1-like_TNB"/>
    <property type="match status" value="1"/>
</dbReference>
<evidence type="ECO:0000256" key="2">
    <source>
        <dbReference type="ARBA" id="ARBA00022833"/>
    </source>
</evidence>
<evidence type="ECO:0000256" key="3">
    <source>
        <dbReference type="ARBA" id="ARBA00023125"/>
    </source>
</evidence>
<accession>A0A4D6EJ61</accession>
<dbReference type="InterPro" id="IPR010095">
    <property type="entry name" value="Cas12f1-like_TNB"/>
</dbReference>
<dbReference type="PANTHER" id="PTHR36172:SF1">
    <property type="entry name" value="RESOLVASE-RELATED"/>
    <property type="match status" value="1"/>
</dbReference>
<dbReference type="PANTHER" id="PTHR36172">
    <property type="match status" value="1"/>
</dbReference>
<evidence type="ECO:0000313" key="8">
    <source>
        <dbReference type="Proteomes" id="UP001237152"/>
    </source>
</evidence>
<reference evidence="7" key="1">
    <citation type="journal article" date="2019" name="Front. Microbiol.">
        <title>Pandoravirus Celtis Illustrates the Microevolution Processes at Work in the Giant Pandoraviridae Genomes.</title>
        <authorList>
            <person name="Legendre M."/>
            <person name="Alempic J.M."/>
            <person name="Philippe N."/>
            <person name="Lartigue A."/>
            <person name="Jeudy S."/>
            <person name="Poirot O."/>
            <person name="Ta N.T."/>
            <person name="Nin S."/>
            <person name="Coute Y."/>
            <person name="Abergel C."/>
            <person name="Claverie J.M."/>
        </authorList>
    </citation>
    <scope>NUCLEOTIDE SEQUENCE</scope>
</reference>
<organism evidence="7 8">
    <name type="scientific">Pandoravirus celtis</name>
    <dbReference type="NCBI Taxonomy" id="2568002"/>
    <lineage>
        <taxon>Viruses</taxon>
        <taxon>Pandoravirus</taxon>
    </lineage>
</organism>
<gene>
    <name evidence="7" type="ORF">pclt_cds_1173</name>
</gene>
<keyword evidence="3" id="KW-0238">DNA-binding</keyword>
<feature type="compositionally biased region" description="Basic and acidic residues" evidence="4">
    <location>
        <begin position="163"/>
        <end position="182"/>
    </location>
</feature>
<dbReference type="GO" id="GO:0003677">
    <property type="term" value="F:DNA binding"/>
    <property type="evidence" value="ECO:0007669"/>
    <property type="project" value="UniProtKB-KW"/>
</dbReference>
<sequence length="627" mass="72364">MDSPKTNTDARSCTLAYPARSNDPTPSDCAQDTRSSPKWLAASIGKGEGCWPYWTPASTEWSKRSPSCTATGSRALPSNCWSTSLRATTQGSWWSVKATRLPTKRSAPPTRVGNSPTASSPSLPFSWRARTDYALRRIDAHAGFEQPWRKEQAKKEKKRQAREKRMETAEAKRLAREEELRRGAPPPLPSKRKRKSKARESVDDEEGAFAPETFEGKSRKVRIFPTTEQKALLKRWIGTARWTYNRCNAAVKNGECKATLNDLRERFVNKDAILKRRRTNDGQASDLSWVLDTPYNIRDCAVGELAQAYKNGRKKHGEGNFEVKFRSIKVLRQETLTIRRRDWNRVDGEYARTFRNDRLRASEPLPFKMPHDFKVIRTRLGHYYLSIPVDLEVRGESQAPRPKWVGGEGGEVIAIDPGVRTPFVAFDPQGYVYEIGGGDFGRIRRLCKHLDDLQSRWSQADVRKKQRYRMKRAGARIRRRIRNLVDQLHCKTAAWLCESYRVILYPHYETSGMVSKKAKRISQRLSSKTARAMLTWAHFRFKQHLLHKIREYPWCRLVLVNESYTSKTCTECGHVKTAKFRRHDTFECDTCPYVADRDWNGARGIWLRFLTEWAGDPNMPTRDLDED</sequence>
<dbReference type="InterPro" id="IPR021027">
    <property type="entry name" value="Transposase_put_HTH"/>
</dbReference>
<proteinExistence type="predicted"/>
<feature type="compositionally biased region" description="Polar residues" evidence="4">
    <location>
        <begin position="1"/>
        <end position="11"/>
    </location>
</feature>
<feature type="region of interest" description="Disordered" evidence="4">
    <location>
        <begin position="96"/>
        <end position="124"/>
    </location>
</feature>
<keyword evidence="1" id="KW-0479">Metal-binding</keyword>
<dbReference type="NCBIfam" id="NF040570">
    <property type="entry name" value="guided_TnpB"/>
    <property type="match status" value="1"/>
</dbReference>
<protein>
    <submittedName>
        <fullName evidence="7">Transposase domain containing protein</fullName>
    </submittedName>
</protein>
<name>A0A4D6EJ61_9VIRU</name>
<dbReference type="GO" id="GO:0046872">
    <property type="term" value="F:metal ion binding"/>
    <property type="evidence" value="ECO:0007669"/>
    <property type="project" value="UniProtKB-KW"/>
</dbReference>
<evidence type="ECO:0000313" key="7">
    <source>
        <dbReference type="EMBL" id="QBZ81754.1"/>
    </source>
</evidence>
<feature type="domain" description="Transposase putative helix-turn-helix" evidence="6">
    <location>
        <begin position="217"/>
        <end position="247"/>
    </location>
</feature>
<dbReference type="Proteomes" id="UP001237152">
    <property type="component" value="Segment"/>
</dbReference>